<dbReference type="AlphaFoldDB" id="Q1Q1V0"/>
<accession>Q1Q1V0</accession>
<reference evidence="1" key="2">
    <citation type="submission" date="2006-01" db="EMBL/GenBank/DDBJ databases">
        <authorList>
            <person name="Genoscope"/>
        </authorList>
    </citation>
    <scope>NUCLEOTIDE SEQUENCE</scope>
</reference>
<reference evidence="1" key="1">
    <citation type="journal article" date="2006" name="Nature">
        <title>Deciphering the evolution and metabolism of an anammox bacterium from a community genome.</title>
        <authorList>
            <person name="Strous M."/>
            <person name="Pelletier E."/>
            <person name="Mangenot S."/>
            <person name="Rattei T."/>
            <person name="Lehner A."/>
            <person name="Taylor M.W."/>
            <person name="Horn M."/>
            <person name="Daims H."/>
            <person name="Bartol-Mavel D."/>
            <person name="Wincker P."/>
            <person name="Barbe V."/>
            <person name="Fonknechten N."/>
            <person name="Vallenet D."/>
            <person name="Segurens B."/>
            <person name="Schenowitz-Truong C."/>
            <person name="Medigue C."/>
            <person name="Collingro A."/>
            <person name="Snel B."/>
            <person name="Dutilh B.E."/>
            <person name="OpDenCamp H.J.M."/>
            <person name="vanDerDrift C."/>
            <person name="Cirpus I."/>
            <person name="vanDePas-Schoonen K.T."/>
            <person name="Harhangi H.R."/>
            <person name="vanNiftrik L."/>
            <person name="Schmid M."/>
            <person name="Keltjens J."/>
            <person name="vanDeVossenberg J."/>
            <person name="Kartal B."/>
            <person name="Meier H."/>
            <person name="Frishman D."/>
            <person name="Huynen M.A."/>
            <person name="Mewes H."/>
            <person name="Weissenbach J."/>
            <person name="Jetten M.S.M."/>
            <person name="Wagner M."/>
            <person name="LePaslier D."/>
        </authorList>
    </citation>
    <scope>NUCLEOTIDE SEQUENCE</scope>
</reference>
<organism evidence="1">
    <name type="scientific">Kuenenia stuttgartiensis</name>
    <dbReference type="NCBI Taxonomy" id="174633"/>
    <lineage>
        <taxon>Bacteria</taxon>
        <taxon>Pseudomonadati</taxon>
        <taxon>Planctomycetota</taxon>
        <taxon>Candidatus Brocadiia</taxon>
        <taxon>Candidatus Brocadiales</taxon>
        <taxon>Candidatus Brocadiaceae</taxon>
        <taxon>Candidatus Kuenenia</taxon>
    </lineage>
</organism>
<protein>
    <submittedName>
        <fullName evidence="1">Uncharacterized protein</fullName>
    </submittedName>
</protein>
<dbReference type="EMBL" id="CT573071">
    <property type="protein sequence ID" value="CAJ73990.1"/>
    <property type="molecule type" value="Genomic_DNA"/>
</dbReference>
<name>Q1Q1V0_KUEST</name>
<proteinExistence type="predicted"/>
<sequence>MTIIKDLKNREIQEKHEQHRMRYLFLPEIRMYLKVSGFELVDAIEWLTDDKPLGLNSWNGVVIARKSL</sequence>
<gene>
    <name evidence="1" type="ORF">kuste3231</name>
</gene>
<evidence type="ECO:0000313" key="1">
    <source>
        <dbReference type="EMBL" id="CAJ73990.1"/>
    </source>
</evidence>